<dbReference type="AlphaFoldDB" id="A0A2P8D4B0"/>
<name>A0A2P8D4B0_9BACT</name>
<dbReference type="EMBL" id="PYGD01000004">
    <property type="protein sequence ID" value="PSK92051.1"/>
    <property type="molecule type" value="Genomic_DNA"/>
</dbReference>
<keyword evidence="3" id="KW-1185">Reference proteome</keyword>
<feature type="transmembrane region" description="Helical" evidence="1">
    <location>
        <begin position="72"/>
        <end position="91"/>
    </location>
</feature>
<evidence type="ECO:0000313" key="2">
    <source>
        <dbReference type="EMBL" id="PSK92051.1"/>
    </source>
</evidence>
<reference evidence="2 3" key="1">
    <citation type="submission" date="2018-03" db="EMBL/GenBank/DDBJ databases">
        <title>Genomic Encyclopedia of Type Strains, Phase III (KMG-III): the genomes of soil and plant-associated and newly described type strains.</title>
        <authorList>
            <person name="Whitman W."/>
        </authorList>
    </citation>
    <scope>NUCLEOTIDE SEQUENCE [LARGE SCALE GENOMIC DNA]</scope>
    <source>
        <strain evidence="2 3">CGMCC 1.12700</strain>
    </source>
</reference>
<keyword evidence="1" id="KW-0472">Membrane</keyword>
<dbReference type="Proteomes" id="UP000240572">
    <property type="component" value="Unassembled WGS sequence"/>
</dbReference>
<dbReference type="OrthoDB" id="4540541at2"/>
<accession>A0A2P8D4B0</accession>
<keyword evidence="1" id="KW-1133">Transmembrane helix</keyword>
<feature type="transmembrane region" description="Helical" evidence="1">
    <location>
        <begin position="103"/>
        <end position="128"/>
    </location>
</feature>
<comment type="caution">
    <text evidence="2">The sequence shown here is derived from an EMBL/GenBank/DDBJ whole genome shotgun (WGS) entry which is preliminary data.</text>
</comment>
<dbReference type="RefSeq" id="WP_106523123.1">
    <property type="nucleotide sequence ID" value="NZ_PYGD01000004.1"/>
</dbReference>
<feature type="transmembrane region" description="Helical" evidence="1">
    <location>
        <begin position="42"/>
        <end position="60"/>
    </location>
</feature>
<organism evidence="2 3">
    <name type="scientific">Taibaiella chishuiensis</name>
    <dbReference type="NCBI Taxonomy" id="1434707"/>
    <lineage>
        <taxon>Bacteria</taxon>
        <taxon>Pseudomonadati</taxon>
        <taxon>Bacteroidota</taxon>
        <taxon>Chitinophagia</taxon>
        <taxon>Chitinophagales</taxon>
        <taxon>Chitinophagaceae</taxon>
        <taxon>Taibaiella</taxon>
    </lineage>
</organism>
<protein>
    <submittedName>
        <fullName evidence="2">Putative membrane protein</fullName>
    </submittedName>
</protein>
<dbReference type="Pfam" id="PF07099">
    <property type="entry name" value="DUF1361"/>
    <property type="match status" value="1"/>
</dbReference>
<keyword evidence="1" id="KW-0812">Transmembrane</keyword>
<feature type="transmembrane region" description="Helical" evidence="1">
    <location>
        <begin position="140"/>
        <end position="160"/>
    </location>
</feature>
<sequence length="221" mass="25724">MTGLIQKSGRSKEIIFLLSLSLLCLALSIFRCVYTGSKMFLFLNWNLFLAFIPWLTGILIRLKPEAQQHKGLMAGFVLLWLAFFPNAPYILTDLFHLRRQSEVPIWFDLTLILSYAWTGLLFGFFSLIDVQSVLQRFLPAKKAAILPVILLFLSGFGIYLGRYLRWNSWDIIQQPLALLTDISNRFTDPVHHPRTWGMTFFMGLLLNVMFYSFKMIRSRPF</sequence>
<evidence type="ECO:0000256" key="1">
    <source>
        <dbReference type="SAM" id="Phobius"/>
    </source>
</evidence>
<feature type="transmembrane region" description="Helical" evidence="1">
    <location>
        <begin position="195"/>
        <end position="213"/>
    </location>
</feature>
<gene>
    <name evidence="2" type="ORF">B0I18_104148</name>
</gene>
<evidence type="ECO:0000313" key="3">
    <source>
        <dbReference type="Proteomes" id="UP000240572"/>
    </source>
</evidence>
<proteinExistence type="predicted"/>
<dbReference type="InterPro" id="IPR009793">
    <property type="entry name" value="DUF1361"/>
</dbReference>